<comment type="caution">
    <text evidence="4">The sequence shown here is derived from an EMBL/GenBank/DDBJ whole genome shotgun (WGS) entry which is preliminary data.</text>
</comment>
<protein>
    <recommendedName>
        <fullName evidence="3">N-acetyltransferase domain-containing protein</fullName>
    </recommendedName>
</protein>
<dbReference type="InterPro" id="IPR000182">
    <property type="entry name" value="GNAT_dom"/>
</dbReference>
<dbReference type="Gene3D" id="3.40.630.30">
    <property type="match status" value="1"/>
</dbReference>
<keyword evidence="5" id="KW-1185">Reference proteome</keyword>
<evidence type="ECO:0000256" key="1">
    <source>
        <dbReference type="ARBA" id="ARBA00022679"/>
    </source>
</evidence>
<dbReference type="GO" id="GO:0016747">
    <property type="term" value="F:acyltransferase activity, transferring groups other than amino-acyl groups"/>
    <property type="evidence" value="ECO:0007669"/>
    <property type="project" value="InterPro"/>
</dbReference>
<evidence type="ECO:0000313" key="4">
    <source>
        <dbReference type="EMBL" id="ODR97580.1"/>
    </source>
</evidence>
<dbReference type="PROSITE" id="PS51186">
    <property type="entry name" value="GNAT"/>
    <property type="match status" value="1"/>
</dbReference>
<accession>A0A1E3VVJ3</accession>
<reference evidence="4 5" key="1">
    <citation type="journal article" date="2016" name="Environ. Microbiol.">
        <title>New Methyloceanibacter diversity from North Sea sediments includes methanotroph containing solely the soluble methane monooxygenase.</title>
        <authorList>
            <person name="Vekeman B."/>
            <person name="Kerckhof F.M."/>
            <person name="Cremers G."/>
            <person name="de Vos P."/>
            <person name="Vandamme P."/>
            <person name="Boon N."/>
            <person name="Op den Camp H.J."/>
            <person name="Heylen K."/>
        </authorList>
    </citation>
    <scope>NUCLEOTIDE SEQUENCE [LARGE SCALE GENOMIC DNA]</scope>
    <source>
        <strain evidence="4 5">R-67177</strain>
    </source>
</reference>
<proteinExistence type="predicted"/>
<dbReference type="SUPFAM" id="SSF55729">
    <property type="entry name" value="Acyl-CoA N-acyltransferases (Nat)"/>
    <property type="match status" value="1"/>
</dbReference>
<sequence>MGGLLIARKAADEAEILTFCVAPACRNAGLGRALLEKAVTELRAAGAKRLFLEVEEDNEPALTLYRSLGAVPVGRREHYYEHGADAAIFSLALSDSPSDDEQIAEESHEDQR</sequence>
<dbReference type="PANTHER" id="PTHR43420">
    <property type="entry name" value="ACETYLTRANSFERASE"/>
    <property type="match status" value="1"/>
</dbReference>
<keyword evidence="2" id="KW-0012">Acyltransferase</keyword>
<organism evidence="4 5">
    <name type="scientific">Methyloceanibacter marginalis</name>
    <dbReference type="NCBI Taxonomy" id="1774971"/>
    <lineage>
        <taxon>Bacteria</taxon>
        <taxon>Pseudomonadati</taxon>
        <taxon>Pseudomonadota</taxon>
        <taxon>Alphaproteobacteria</taxon>
        <taxon>Hyphomicrobiales</taxon>
        <taxon>Hyphomicrobiaceae</taxon>
        <taxon>Methyloceanibacter</taxon>
    </lineage>
</organism>
<dbReference type="CDD" id="cd04301">
    <property type="entry name" value="NAT_SF"/>
    <property type="match status" value="1"/>
</dbReference>
<feature type="domain" description="N-acetyltransferase" evidence="3">
    <location>
        <begin position="1"/>
        <end position="94"/>
    </location>
</feature>
<evidence type="ECO:0000256" key="2">
    <source>
        <dbReference type="ARBA" id="ARBA00023315"/>
    </source>
</evidence>
<name>A0A1E3VVJ3_9HYPH</name>
<dbReference type="PANTHER" id="PTHR43420:SF44">
    <property type="entry name" value="ACETYLTRANSFERASE YPEA"/>
    <property type="match status" value="1"/>
</dbReference>
<dbReference type="AlphaFoldDB" id="A0A1E3VVJ3"/>
<dbReference type="Pfam" id="PF00583">
    <property type="entry name" value="Acetyltransf_1"/>
    <property type="match status" value="1"/>
</dbReference>
<evidence type="ECO:0000259" key="3">
    <source>
        <dbReference type="PROSITE" id="PS51186"/>
    </source>
</evidence>
<gene>
    <name evidence="4" type="ORF">AUC71_04060</name>
</gene>
<dbReference type="EMBL" id="LPWD01000451">
    <property type="protein sequence ID" value="ODR97580.1"/>
    <property type="molecule type" value="Genomic_DNA"/>
</dbReference>
<evidence type="ECO:0000313" key="5">
    <source>
        <dbReference type="Proteomes" id="UP000095042"/>
    </source>
</evidence>
<dbReference type="InterPro" id="IPR016181">
    <property type="entry name" value="Acyl_CoA_acyltransferase"/>
</dbReference>
<keyword evidence="1" id="KW-0808">Transferase</keyword>
<dbReference type="Proteomes" id="UP000095042">
    <property type="component" value="Unassembled WGS sequence"/>
</dbReference>
<dbReference type="InterPro" id="IPR050680">
    <property type="entry name" value="YpeA/RimI_acetyltransf"/>
</dbReference>